<evidence type="ECO:0000313" key="2">
    <source>
        <dbReference type="Proteomes" id="UP000199627"/>
    </source>
</evidence>
<dbReference type="AlphaFoldDB" id="A0A1H1E8U2"/>
<evidence type="ECO:0008006" key="3">
    <source>
        <dbReference type="Google" id="ProtNLM"/>
    </source>
</evidence>
<name>A0A1H1E8U2_9FLAO</name>
<dbReference type="OrthoDB" id="3251881at2"/>
<proteinExistence type="predicted"/>
<gene>
    <name evidence="1" type="ORF">SAMN05421664_2842</name>
</gene>
<keyword evidence="2" id="KW-1185">Reference proteome</keyword>
<reference evidence="2" key="1">
    <citation type="submission" date="2016-10" db="EMBL/GenBank/DDBJ databases">
        <authorList>
            <person name="Varghese N."/>
            <person name="Submissions S."/>
        </authorList>
    </citation>
    <scope>NUCLEOTIDE SEQUENCE [LARGE SCALE GENOMIC DNA]</scope>
    <source>
        <strain evidence="2">DSM 17072</strain>
    </source>
</reference>
<dbReference type="Proteomes" id="UP000199627">
    <property type="component" value="Unassembled WGS sequence"/>
</dbReference>
<sequence length="315" mass="37621">MTLKKITLIYPFAYGYIDFVVQELQSNENIQVTDIKTDTIKYTYPNIFVKIRNGITKLFGSNIKKKYFAQQVLQQIKEKQDIIFVIRPDMLEVSLLKELKQNTETFIAYFYDSCKKYPKQLEIAHFFDEIYSYEKEDIEKYHFIETSNFIYDQQIEPEEIKYDIFNVSSYDSRIDEINTVSTQLFEAGFKIYFVLFWFEKLSYPHLISTTEYLSLKETKKLISQSKAMIDIQRQDQKGLSFRTFESLGYRKKLITTNISVKNYDFYHPNNMLVIDSNNLHPDEIKNFLELDDVEISPDIIKKYTVETFTKKIFKL</sequence>
<dbReference type="STRING" id="311333.SAMN05421664_2842"/>
<organism evidence="1 2">
    <name type="scientific">Chryseobacterium soldanellicola</name>
    <dbReference type="NCBI Taxonomy" id="311333"/>
    <lineage>
        <taxon>Bacteria</taxon>
        <taxon>Pseudomonadati</taxon>
        <taxon>Bacteroidota</taxon>
        <taxon>Flavobacteriia</taxon>
        <taxon>Flavobacteriales</taxon>
        <taxon>Weeksellaceae</taxon>
        <taxon>Chryseobacterium group</taxon>
        <taxon>Chryseobacterium</taxon>
    </lineage>
</organism>
<accession>A0A1H1E8U2</accession>
<dbReference type="RefSeq" id="WP_089756352.1">
    <property type="nucleotide sequence ID" value="NZ_FNKL01000003.1"/>
</dbReference>
<protein>
    <recommendedName>
        <fullName evidence="3">Lipopolysaccharide biosynthesis protein</fullName>
    </recommendedName>
</protein>
<dbReference type="EMBL" id="FNKL01000003">
    <property type="protein sequence ID" value="SDQ85182.1"/>
    <property type="molecule type" value="Genomic_DNA"/>
</dbReference>
<evidence type="ECO:0000313" key="1">
    <source>
        <dbReference type="EMBL" id="SDQ85182.1"/>
    </source>
</evidence>